<evidence type="ECO:0000259" key="1">
    <source>
        <dbReference type="Pfam" id="PF11784"/>
    </source>
</evidence>
<accession>A0ABQ2CI70</accession>
<protein>
    <recommendedName>
        <fullName evidence="6">AAA domain-containing protein</fullName>
    </recommendedName>
</protein>
<feature type="domain" description="DUF3320" evidence="1">
    <location>
        <begin position="494"/>
        <end position="539"/>
    </location>
</feature>
<evidence type="ECO:0000259" key="2">
    <source>
        <dbReference type="Pfam" id="PF13087"/>
    </source>
</evidence>
<evidence type="ECO:0008006" key="6">
    <source>
        <dbReference type="Google" id="ProtNLM"/>
    </source>
</evidence>
<dbReference type="Gene3D" id="3.40.50.300">
    <property type="entry name" value="P-loop containing nucleotide triphosphate hydrolases"/>
    <property type="match status" value="2"/>
</dbReference>
<dbReference type="InterPro" id="IPR049468">
    <property type="entry name" value="Restrct_endonuc-II-like_dom"/>
</dbReference>
<evidence type="ECO:0000313" key="4">
    <source>
        <dbReference type="EMBL" id="GGI86709.1"/>
    </source>
</evidence>
<reference evidence="5" key="1">
    <citation type="journal article" date="2019" name="Int. J. Syst. Evol. Microbiol.">
        <title>The Global Catalogue of Microorganisms (GCM) 10K type strain sequencing project: providing services to taxonomists for standard genome sequencing and annotation.</title>
        <authorList>
            <consortium name="The Broad Institute Genomics Platform"/>
            <consortium name="The Broad Institute Genome Sequencing Center for Infectious Disease"/>
            <person name="Wu L."/>
            <person name="Ma J."/>
        </authorList>
    </citation>
    <scope>NUCLEOTIDE SEQUENCE [LARGE SCALE GENOMIC DNA]</scope>
    <source>
        <strain evidence="5">CGMCC 1.3601</strain>
    </source>
</reference>
<dbReference type="InterPro" id="IPR047187">
    <property type="entry name" value="SF1_C_Upf1"/>
</dbReference>
<dbReference type="Pfam" id="PF18741">
    <property type="entry name" value="MTES_1575"/>
    <property type="match status" value="1"/>
</dbReference>
<organism evidence="4 5">
    <name type="scientific">Pseudarthrobacter scleromae</name>
    <dbReference type="NCBI Taxonomy" id="158897"/>
    <lineage>
        <taxon>Bacteria</taxon>
        <taxon>Bacillati</taxon>
        <taxon>Actinomycetota</taxon>
        <taxon>Actinomycetes</taxon>
        <taxon>Micrococcales</taxon>
        <taxon>Micrococcaceae</taxon>
        <taxon>Pseudarthrobacter</taxon>
    </lineage>
</organism>
<evidence type="ECO:0000313" key="5">
    <source>
        <dbReference type="Proteomes" id="UP000658754"/>
    </source>
</evidence>
<dbReference type="EMBL" id="BMKV01000004">
    <property type="protein sequence ID" value="GGI86709.1"/>
    <property type="molecule type" value="Genomic_DNA"/>
</dbReference>
<dbReference type="CDD" id="cd18808">
    <property type="entry name" value="SF1_C_Upf1"/>
    <property type="match status" value="1"/>
</dbReference>
<dbReference type="InterPro" id="IPR041679">
    <property type="entry name" value="DNA2/NAM7-like_C"/>
</dbReference>
<keyword evidence="5" id="KW-1185">Reference proteome</keyword>
<dbReference type="InterPro" id="IPR021754">
    <property type="entry name" value="DUF3320"/>
</dbReference>
<sequence>MVFDEASQIRVADAVGAMGRGTSVVVVGDSKQMPPTSFAEISSDAGSDGDAEISVVEDMESILSECVEARVPRQWLSWHYRSQDESLIAFSNQQYYDSKLSSFPGPSHGAANAGVRGHGVNFVRVDGQFHRSGPSKVLRTNPVEAAAVVAEIRRRFDADPAGTPSVGVVTFNLQQRALIEGLLRDTEDPRIVAALDEDSEGLFVKNLENVQGDERDVILFSTGFSKNDKGYLPLNFGPLNRSGGERRLNVAVTRARRQVMVFSSFNPADLRSEETSSIGIKHLRSYLDLAEQGTAALPYDGRRAASIDLHREEIADALRDRGFVIATDVGLSDFKVDISVAVPDNPNRPLMAVLLDSPAWAARRTAGDRDGLPRDVLTRMMRWPSVQRVWLPAWLADSEAVLDRLELSLREAAGEVPEELTAEPDTLVIAGPGNLDEAHPADADESFTDILGTLPLFEEIRKPLATLSSERVDAGVQLYEPWTVQRFGSTDILDSLHSRRSIAAVRDVIGVVVAAEGPVHKDRLAKLVCAAFGLNKVNGSRANSVLRLVEPSVHVIDDDGFVWDATVDRRAWKVFRPNDAEIVRKPEHISVVELRNAMVNIVSTTGGIAVDELHRETIQTFGGKRRTAGITARLNQGVQHAVDTGHLELRGDTVRLVT</sequence>
<evidence type="ECO:0000259" key="3">
    <source>
        <dbReference type="Pfam" id="PF18741"/>
    </source>
</evidence>
<feature type="domain" description="DNA2/NAM7 helicase-like C-terminal" evidence="2">
    <location>
        <begin position="61"/>
        <end position="263"/>
    </location>
</feature>
<feature type="domain" description="Restriction endonuclease type II-like" evidence="3">
    <location>
        <begin position="312"/>
        <end position="406"/>
    </location>
</feature>
<dbReference type="InterPro" id="IPR045055">
    <property type="entry name" value="DNA2/NAM7-like"/>
</dbReference>
<gene>
    <name evidence="4" type="ORF">GCM10007175_24890</name>
</gene>
<proteinExistence type="predicted"/>
<dbReference type="Proteomes" id="UP000658754">
    <property type="component" value="Unassembled WGS sequence"/>
</dbReference>
<name>A0ABQ2CI70_9MICC</name>
<dbReference type="Pfam" id="PF13087">
    <property type="entry name" value="AAA_12"/>
    <property type="match status" value="1"/>
</dbReference>
<dbReference type="RefSeq" id="WP_188730573.1">
    <property type="nucleotide sequence ID" value="NZ_BMKV01000004.1"/>
</dbReference>
<dbReference type="SUPFAM" id="SSF52540">
    <property type="entry name" value="P-loop containing nucleoside triphosphate hydrolases"/>
    <property type="match status" value="1"/>
</dbReference>
<dbReference type="PANTHER" id="PTHR10887">
    <property type="entry name" value="DNA2/NAM7 HELICASE FAMILY"/>
    <property type="match status" value="1"/>
</dbReference>
<dbReference type="Pfam" id="PF11784">
    <property type="entry name" value="DUF3320"/>
    <property type="match status" value="1"/>
</dbReference>
<dbReference type="PANTHER" id="PTHR10887:SF530">
    <property type="entry name" value="SUPERFAMILY I DNA HELICASES"/>
    <property type="match status" value="1"/>
</dbReference>
<comment type="caution">
    <text evidence="4">The sequence shown here is derived from an EMBL/GenBank/DDBJ whole genome shotgun (WGS) entry which is preliminary data.</text>
</comment>
<dbReference type="InterPro" id="IPR027417">
    <property type="entry name" value="P-loop_NTPase"/>
</dbReference>